<sequence length="290" mass="32744">MENRRRRLILLHLCPQVTRPLLKKLMKMDPSLLYPFSCTPLDFSTQLSIPFSRAQAVIKHVNNHNIMKKLDIYEQYFTILTCFDNQYPPQLRLIPDPPYVLYVQGDPTLFTSPLSISVIGTRNPSSYALPTMKKVLLPLIHSGFTIVSGMALGIDQFAHSLALENKGKTIAVLGSGFQHIYPKNNLYLYKKMVENHTVISEYPPDVPARRYQFPERNRLISGLTPSTFVIEARLKSGTLITVDQALEQGKDVYALPGPAGSATSEGCHKMINDGAKLVHTYQDILEDWLE</sequence>
<dbReference type="InterPro" id="IPR003488">
    <property type="entry name" value="DprA"/>
</dbReference>
<reference evidence="3 4" key="2">
    <citation type="submission" date="2014-05" db="EMBL/GenBank/DDBJ databases">
        <title>Draft genome sequence of Halobacillus karajensis HK-03.</title>
        <authorList>
            <person name="Khelaifia S."/>
            <person name="Croce O."/>
            <person name="Lagier J.C."/>
            <person name="Raoult D."/>
        </authorList>
    </citation>
    <scope>NUCLEOTIDE SEQUENCE [LARGE SCALE GENOMIC DNA]</scope>
    <source>
        <strain evidence="3 4">HD-03</strain>
    </source>
</reference>
<dbReference type="PANTHER" id="PTHR43022:SF1">
    <property type="entry name" value="PROTEIN SMF"/>
    <property type="match status" value="1"/>
</dbReference>
<evidence type="ECO:0000313" key="4">
    <source>
        <dbReference type="Proteomes" id="UP000028868"/>
    </source>
</evidence>
<accession>A0A024P1N6</accession>
<keyword evidence="4" id="KW-1185">Reference proteome</keyword>
<evidence type="ECO:0000259" key="2">
    <source>
        <dbReference type="Pfam" id="PF02481"/>
    </source>
</evidence>
<gene>
    <name evidence="3" type="ORF">BN983_00417</name>
</gene>
<dbReference type="NCBIfam" id="TIGR00732">
    <property type="entry name" value="dprA"/>
    <property type="match status" value="1"/>
</dbReference>
<dbReference type="SUPFAM" id="SSF102405">
    <property type="entry name" value="MCP/YpsA-like"/>
    <property type="match status" value="1"/>
</dbReference>
<dbReference type="Proteomes" id="UP000028868">
    <property type="component" value="Unassembled WGS sequence"/>
</dbReference>
<protein>
    <submittedName>
        <fullName evidence="3">DNA protecting protein DprA</fullName>
    </submittedName>
</protein>
<dbReference type="GO" id="GO:0009294">
    <property type="term" value="P:DNA-mediated transformation"/>
    <property type="evidence" value="ECO:0007669"/>
    <property type="project" value="InterPro"/>
</dbReference>
<comment type="caution">
    <text evidence="3">The sequence shown here is derived from an EMBL/GenBank/DDBJ whole genome shotgun (WGS) entry which is preliminary data.</text>
</comment>
<evidence type="ECO:0000256" key="1">
    <source>
        <dbReference type="ARBA" id="ARBA00006525"/>
    </source>
</evidence>
<dbReference type="Gene3D" id="3.40.50.450">
    <property type="match status" value="1"/>
</dbReference>
<dbReference type="InterPro" id="IPR057666">
    <property type="entry name" value="DrpA_SLOG"/>
</dbReference>
<dbReference type="EMBL" id="CCDI010000001">
    <property type="protein sequence ID" value="CDQ22214.1"/>
    <property type="molecule type" value="Genomic_DNA"/>
</dbReference>
<evidence type="ECO:0000313" key="3">
    <source>
        <dbReference type="EMBL" id="CDQ22214.1"/>
    </source>
</evidence>
<dbReference type="PANTHER" id="PTHR43022">
    <property type="entry name" value="PROTEIN SMF"/>
    <property type="match status" value="1"/>
</dbReference>
<dbReference type="RefSeq" id="WP_035505359.1">
    <property type="nucleotide sequence ID" value="NZ_CCDH010000002.1"/>
</dbReference>
<organism evidence="3 4">
    <name type="scientific">Halobacillus karajensis</name>
    <dbReference type="NCBI Taxonomy" id="195088"/>
    <lineage>
        <taxon>Bacteria</taxon>
        <taxon>Bacillati</taxon>
        <taxon>Bacillota</taxon>
        <taxon>Bacilli</taxon>
        <taxon>Bacillales</taxon>
        <taxon>Bacillaceae</taxon>
        <taxon>Halobacillus</taxon>
    </lineage>
</organism>
<dbReference type="AlphaFoldDB" id="A0A024P1N6"/>
<reference evidence="4" key="1">
    <citation type="submission" date="2014-03" db="EMBL/GenBank/DDBJ databases">
        <authorList>
            <person name="Urmite Genomes U."/>
        </authorList>
    </citation>
    <scope>NUCLEOTIDE SEQUENCE [LARGE SCALE GENOMIC DNA]</scope>
    <source>
        <strain evidence="4">HD-03</strain>
    </source>
</reference>
<dbReference type="Pfam" id="PF02481">
    <property type="entry name" value="DNA_processg_A"/>
    <property type="match status" value="1"/>
</dbReference>
<proteinExistence type="inferred from homology"/>
<name>A0A024P1N6_9BACI</name>
<comment type="similarity">
    <text evidence="1">Belongs to the DprA/Smf family.</text>
</comment>
<feature type="domain" description="Smf/DprA SLOG" evidence="2">
    <location>
        <begin position="79"/>
        <end position="287"/>
    </location>
</feature>